<sequence length="329" mass="36381">MSDTLTPHKVKIRPRQYSWREWRKVVIRTSRRMDEDNLSLIAAGVGFYAFLAILPALAAVVAIWGYWADPEVVGEQLALLRPMLPVSAFDLLQAQVATMVSGATSTLQWTSVISIGIALWVSKAAVASLIRGLNVIYEKPHRKNVLRRNGVALLLTALLVTVAMVSIVFVVILPPIIGFFHLPFAVQFLIGAAKWLILLGVVAFALALVYRYGPNRRGGRLRWITPGAQAAVLMWAVGSLLLATYFRNVADLNRIYGSLGAVVGLLLWFWFSALVTLIGAQLNAELERLARPTPRPHPTHHKPTVALREVRKRTGRVRQPESPVAQPPT</sequence>
<feature type="transmembrane region" description="Helical" evidence="7">
    <location>
        <begin position="184"/>
        <end position="209"/>
    </location>
</feature>
<evidence type="ECO:0000256" key="5">
    <source>
        <dbReference type="ARBA" id="ARBA00023136"/>
    </source>
</evidence>
<keyword evidence="3 7" id="KW-0812">Transmembrane</keyword>
<dbReference type="GO" id="GO:0005886">
    <property type="term" value="C:plasma membrane"/>
    <property type="evidence" value="ECO:0007669"/>
    <property type="project" value="UniProtKB-SubCell"/>
</dbReference>
<dbReference type="PANTHER" id="PTHR30213">
    <property type="entry name" value="INNER MEMBRANE PROTEIN YHJD"/>
    <property type="match status" value="1"/>
</dbReference>
<evidence type="ECO:0000256" key="3">
    <source>
        <dbReference type="ARBA" id="ARBA00022692"/>
    </source>
</evidence>
<evidence type="ECO:0000313" key="8">
    <source>
        <dbReference type="EMBL" id="SFD10324.1"/>
    </source>
</evidence>
<dbReference type="STRING" id="441112.SAMN04488094_11580"/>
<evidence type="ECO:0000256" key="6">
    <source>
        <dbReference type="SAM" id="MobiDB-lite"/>
    </source>
</evidence>
<keyword evidence="2" id="KW-1003">Cell membrane</keyword>
<keyword evidence="9" id="KW-1185">Reference proteome</keyword>
<gene>
    <name evidence="8" type="ORF">SAMN04488094_11580</name>
</gene>
<dbReference type="Pfam" id="PF03631">
    <property type="entry name" value="Virul_fac_BrkB"/>
    <property type="match status" value="1"/>
</dbReference>
<comment type="subcellular location">
    <subcellularLocation>
        <location evidence="1">Cell membrane</location>
        <topology evidence="1">Multi-pass membrane protein</topology>
    </subcellularLocation>
</comment>
<dbReference type="PANTHER" id="PTHR30213:SF0">
    <property type="entry name" value="UPF0761 MEMBRANE PROTEIN YIHY"/>
    <property type="match status" value="1"/>
</dbReference>
<dbReference type="InterPro" id="IPR017039">
    <property type="entry name" value="Virul_fac_BrkB"/>
</dbReference>
<keyword evidence="5 7" id="KW-0472">Membrane</keyword>
<dbReference type="PIRSF" id="PIRSF035875">
    <property type="entry name" value="RNase_BN"/>
    <property type="match status" value="1"/>
</dbReference>
<evidence type="ECO:0000256" key="4">
    <source>
        <dbReference type="ARBA" id="ARBA00022989"/>
    </source>
</evidence>
<accession>A0A1I1PKE1</accession>
<evidence type="ECO:0000313" key="9">
    <source>
        <dbReference type="Proteomes" id="UP000198728"/>
    </source>
</evidence>
<feature type="region of interest" description="Disordered" evidence="6">
    <location>
        <begin position="290"/>
        <end position="329"/>
    </location>
</feature>
<feature type="transmembrane region" description="Helical" evidence="7">
    <location>
        <begin position="151"/>
        <end position="172"/>
    </location>
</feature>
<feature type="transmembrane region" description="Helical" evidence="7">
    <location>
        <begin position="38"/>
        <end position="67"/>
    </location>
</feature>
<proteinExistence type="predicted"/>
<organism evidence="8 9">
    <name type="scientific">Tropicimonas isoalkanivorans</name>
    <dbReference type="NCBI Taxonomy" id="441112"/>
    <lineage>
        <taxon>Bacteria</taxon>
        <taxon>Pseudomonadati</taxon>
        <taxon>Pseudomonadota</taxon>
        <taxon>Alphaproteobacteria</taxon>
        <taxon>Rhodobacterales</taxon>
        <taxon>Roseobacteraceae</taxon>
        <taxon>Tropicimonas</taxon>
    </lineage>
</organism>
<dbReference type="Proteomes" id="UP000198728">
    <property type="component" value="Unassembled WGS sequence"/>
</dbReference>
<evidence type="ECO:0000256" key="1">
    <source>
        <dbReference type="ARBA" id="ARBA00004651"/>
    </source>
</evidence>
<evidence type="ECO:0000256" key="7">
    <source>
        <dbReference type="SAM" id="Phobius"/>
    </source>
</evidence>
<reference evidence="8 9" key="1">
    <citation type="submission" date="2016-10" db="EMBL/GenBank/DDBJ databases">
        <authorList>
            <person name="de Groot N.N."/>
        </authorList>
    </citation>
    <scope>NUCLEOTIDE SEQUENCE [LARGE SCALE GENOMIC DNA]</scope>
    <source>
        <strain evidence="8 9">DSM 19548</strain>
    </source>
</reference>
<protein>
    <submittedName>
        <fullName evidence="8">Membrane protein</fullName>
    </submittedName>
</protein>
<feature type="transmembrane region" description="Helical" evidence="7">
    <location>
        <begin position="109"/>
        <end position="130"/>
    </location>
</feature>
<feature type="transmembrane region" description="Helical" evidence="7">
    <location>
        <begin position="221"/>
        <end position="243"/>
    </location>
</feature>
<name>A0A1I1PKE1_9RHOB</name>
<dbReference type="EMBL" id="FOLG01000015">
    <property type="protein sequence ID" value="SFD10324.1"/>
    <property type="molecule type" value="Genomic_DNA"/>
</dbReference>
<dbReference type="AlphaFoldDB" id="A0A1I1PKE1"/>
<feature type="transmembrane region" description="Helical" evidence="7">
    <location>
        <begin position="255"/>
        <end position="278"/>
    </location>
</feature>
<keyword evidence="4 7" id="KW-1133">Transmembrane helix</keyword>
<evidence type="ECO:0000256" key="2">
    <source>
        <dbReference type="ARBA" id="ARBA00022475"/>
    </source>
</evidence>
<dbReference type="RefSeq" id="WP_245758922.1">
    <property type="nucleotide sequence ID" value="NZ_FOLG01000015.1"/>
</dbReference>